<feature type="transmembrane region" description="Helical" evidence="1">
    <location>
        <begin position="309"/>
        <end position="329"/>
    </location>
</feature>
<feature type="transmembrane region" description="Helical" evidence="1">
    <location>
        <begin position="102"/>
        <end position="123"/>
    </location>
</feature>
<protein>
    <submittedName>
        <fullName evidence="2">Uncharacterized protein</fullName>
    </submittedName>
</protein>
<keyword evidence="1" id="KW-1133">Transmembrane helix</keyword>
<dbReference type="EMBL" id="FNBK01000014">
    <property type="protein sequence ID" value="SDG05133.1"/>
    <property type="molecule type" value="Genomic_DNA"/>
</dbReference>
<proteinExistence type="predicted"/>
<feature type="transmembrane region" description="Helical" evidence="1">
    <location>
        <begin position="367"/>
        <end position="390"/>
    </location>
</feature>
<evidence type="ECO:0000256" key="1">
    <source>
        <dbReference type="SAM" id="Phobius"/>
    </source>
</evidence>
<dbReference type="RefSeq" id="WP_092694226.1">
    <property type="nucleotide sequence ID" value="NZ_FNBK01000014.1"/>
</dbReference>
<keyword evidence="3" id="KW-1185">Reference proteome</keyword>
<accession>A0A1G7R2Z7</accession>
<feature type="transmembrane region" description="Helical" evidence="1">
    <location>
        <begin position="185"/>
        <end position="204"/>
    </location>
</feature>
<gene>
    <name evidence="2" type="ORF">SAMN05216218_11425</name>
</gene>
<keyword evidence="1" id="KW-0472">Membrane</keyword>
<feature type="transmembrane region" description="Helical" evidence="1">
    <location>
        <begin position="243"/>
        <end position="264"/>
    </location>
</feature>
<feature type="transmembrane region" description="Helical" evidence="1">
    <location>
        <begin position="341"/>
        <end position="361"/>
    </location>
</feature>
<feature type="transmembrane region" description="Helical" evidence="1">
    <location>
        <begin position="216"/>
        <end position="237"/>
    </location>
</feature>
<feature type="transmembrane region" description="Helical" evidence="1">
    <location>
        <begin position="150"/>
        <end position="173"/>
    </location>
</feature>
<name>A0A1G7R2Z7_9EURY</name>
<keyword evidence="1" id="KW-0812">Transmembrane</keyword>
<dbReference type="AlphaFoldDB" id="A0A1G7R2Z7"/>
<sequence>MSTASATVSRWTRRFVAAGACWLVLWSLAALFALPRRTEVTLVLFGFVFHTLFGKAYALVPSYFDRTLAFPRAPAIQLALSVLGTAGLAAVGLPWVPALVGAAGALLWAAGVAVFLGTLAWTIRDNLAGAETGTGDHDADRRPVDRIANAAMPVAFAYLAVGTAVLVAAHIPVDAPFPYAPQRTHLFAAGTAALLVFAVGFRLLPRFFVADPPKTLVAVALPSGAGAPVLLALTLPAGPIFRFGAALEALAVVAFALAVLWLIARSDRERVGRYGVGLGAISGVAVVGLGLSFAFVGLDTALVVTHYRFALVGFLGLTIVGVATQFYPPAVGEFPVDGDRLALGVLVALAGGLLVDAAGRLTDQPTIATGGLALAALGAVGYTWLLHGIFRQRARR</sequence>
<evidence type="ECO:0000313" key="3">
    <source>
        <dbReference type="Proteomes" id="UP000199076"/>
    </source>
</evidence>
<feature type="transmembrane region" description="Helical" evidence="1">
    <location>
        <begin position="15"/>
        <end position="34"/>
    </location>
</feature>
<reference evidence="3" key="1">
    <citation type="submission" date="2016-10" db="EMBL/GenBank/DDBJ databases">
        <authorList>
            <person name="Varghese N."/>
            <person name="Submissions S."/>
        </authorList>
    </citation>
    <scope>NUCLEOTIDE SEQUENCE [LARGE SCALE GENOMIC DNA]</scope>
    <source>
        <strain evidence="3">IBRC-M 10760</strain>
    </source>
</reference>
<dbReference type="OrthoDB" id="206316at2157"/>
<evidence type="ECO:0000313" key="2">
    <source>
        <dbReference type="EMBL" id="SDG05133.1"/>
    </source>
</evidence>
<feature type="transmembrane region" description="Helical" evidence="1">
    <location>
        <begin position="276"/>
        <end position="297"/>
    </location>
</feature>
<dbReference type="Proteomes" id="UP000199076">
    <property type="component" value="Unassembled WGS sequence"/>
</dbReference>
<dbReference type="STRING" id="660518.SAMN05216218_11425"/>
<feature type="transmembrane region" description="Helical" evidence="1">
    <location>
        <begin position="40"/>
        <end position="64"/>
    </location>
</feature>
<organism evidence="2 3">
    <name type="scientific">Halorientalis regularis</name>
    <dbReference type="NCBI Taxonomy" id="660518"/>
    <lineage>
        <taxon>Archaea</taxon>
        <taxon>Methanobacteriati</taxon>
        <taxon>Methanobacteriota</taxon>
        <taxon>Stenosarchaea group</taxon>
        <taxon>Halobacteria</taxon>
        <taxon>Halobacteriales</taxon>
        <taxon>Haloarculaceae</taxon>
        <taxon>Halorientalis</taxon>
    </lineage>
</organism>